<feature type="domain" description="Galactosyltransferase C-terminal" evidence="5">
    <location>
        <begin position="161"/>
        <end position="197"/>
    </location>
</feature>
<dbReference type="RefSeq" id="WP_075974967.1">
    <property type="nucleotide sequence ID" value="NZ_MKQR01000011.1"/>
</dbReference>
<dbReference type="Pfam" id="PF02709">
    <property type="entry name" value="Glyco_transf_7C"/>
    <property type="match status" value="1"/>
</dbReference>
<keyword evidence="4" id="KW-0808">Transferase</keyword>
<dbReference type="EMBL" id="MKQR01000011">
    <property type="protein sequence ID" value="OLR93264.1"/>
    <property type="molecule type" value="Genomic_DNA"/>
</dbReference>
<evidence type="ECO:0000313" key="6">
    <source>
        <dbReference type="EMBL" id="OLR93264.1"/>
    </source>
</evidence>
<protein>
    <recommendedName>
        <fullName evidence="5">Galactosyltransferase C-terminal domain-containing protein</fullName>
    </recommendedName>
</protein>
<gene>
    <name evidence="6" type="ORF">BJP25_17425</name>
</gene>
<organism evidence="6 7">
    <name type="scientific">Actinokineospora bangkokensis</name>
    <dbReference type="NCBI Taxonomy" id="1193682"/>
    <lineage>
        <taxon>Bacteria</taxon>
        <taxon>Bacillati</taxon>
        <taxon>Actinomycetota</taxon>
        <taxon>Actinomycetes</taxon>
        <taxon>Pseudonocardiales</taxon>
        <taxon>Pseudonocardiaceae</taxon>
        <taxon>Actinokineospora</taxon>
    </lineage>
</organism>
<dbReference type="InterPro" id="IPR029044">
    <property type="entry name" value="Nucleotide-diphossugar_trans"/>
</dbReference>
<dbReference type="GO" id="GO:0016757">
    <property type="term" value="F:glycosyltransferase activity"/>
    <property type="evidence" value="ECO:0007669"/>
    <property type="project" value="UniProtKB-KW"/>
</dbReference>
<dbReference type="PANTHER" id="PTHR43179:SF12">
    <property type="entry name" value="GALACTOFURANOSYLTRANSFERASE GLFT2"/>
    <property type="match status" value="1"/>
</dbReference>
<keyword evidence="3" id="KW-0328">Glycosyltransferase</keyword>
<accession>A0A1Q9LMP9</accession>
<dbReference type="AlphaFoldDB" id="A0A1Q9LMP9"/>
<dbReference type="STRING" id="1193682.BJP25_17425"/>
<comment type="similarity">
    <text evidence="2">Belongs to the glycosyltransferase 2 family.</text>
</comment>
<proteinExistence type="inferred from homology"/>
<dbReference type="Proteomes" id="UP000186040">
    <property type="component" value="Unassembled WGS sequence"/>
</dbReference>
<evidence type="ECO:0000256" key="3">
    <source>
        <dbReference type="ARBA" id="ARBA00022676"/>
    </source>
</evidence>
<evidence type="ECO:0000256" key="4">
    <source>
        <dbReference type="ARBA" id="ARBA00022679"/>
    </source>
</evidence>
<dbReference type="InterPro" id="IPR027791">
    <property type="entry name" value="Galactosyl_T_C"/>
</dbReference>
<evidence type="ECO:0000313" key="7">
    <source>
        <dbReference type="Proteomes" id="UP000186040"/>
    </source>
</evidence>
<evidence type="ECO:0000259" key="5">
    <source>
        <dbReference type="Pfam" id="PF02709"/>
    </source>
</evidence>
<dbReference type="Gene3D" id="3.90.550.10">
    <property type="entry name" value="Spore Coat Polysaccharide Biosynthesis Protein SpsA, Chain A"/>
    <property type="match status" value="1"/>
</dbReference>
<dbReference type="PANTHER" id="PTHR43179">
    <property type="entry name" value="RHAMNOSYLTRANSFERASE WBBL"/>
    <property type="match status" value="1"/>
</dbReference>
<keyword evidence="7" id="KW-1185">Reference proteome</keyword>
<evidence type="ECO:0000256" key="2">
    <source>
        <dbReference type="ARBA" id="ARBA00006739"/>
    </source>
</evidence>
<evidence type="ECO:0000256" key="1">
    <source>
        <dbReference type="ARBA" id="ARBA00004776"/>
    </source>
</evidence>
<dbReference type="OrthoDB" id="6653642at2"/>
<name>A0A1Q9LMP9_9PSEU</name>
<reference evidence="6 7" key="1">
    <citation type="submission" date="2016-10" db="EMBL/GenBank/DDBJ databases">
        <title>The Draft Genome Sequence of Actinokineospora bangkokensis 44EHWT reveals the biosynthetic pathway of antifungal compounds Thailandins with unusual extender unit butylmalonyl-CoA.</title>
        <authorList>
            <person name="Greule A."/>
            <person name="Intra B."/>
            <person name="Flemming S."/>
            <person name="Rommel M.G."/>
            <person name="Panbangred W."/>
            <person name="Bechthold A."/>
        </authorList>
    </citation>
    <scope>NUCLEOTIDE SEQUENCE [LARGE SCALE GENOMIC DNA]</scope>
    <source>
        <strain evidence="6 7">44EHW</strain>
    </source>
</reference>
<dbReference type="SUPFAM" id="SSF53448">
    <property type="entry name" value="Nucleotide-diphospho-sugar transferases"/>
    <property type="match status" value="1"/>
</dbReference>
<comment type="pathway">
    <text evidence="1">Cell wall biogenesis; cell wall polysaccharide biosynthesis.</text>
</comment>
<sequence>MTPRTAVVTITHGRHDHLRNQCLGLALDPPDQHVVVLMGDDPEPDLPRSGPRTLVRVPAVPDTGLPLAAARNLGARTALDAGADVLVFLDVDCVPGADLTTRYRTAVAGLAEPALVCGPVTYLPPPPPGGYPVTRLAGWTDPHPARPAPPDGQVVAEQRWELFWSLSFALSADTWWRVGGFSELYTGYGAEDTDFALSAHAVDVRLLWLGGAHAYHQHHPPTRHRPGVVEQMVRNAHTFHSRWHRWPMVGWFEDLAARRVVDFDPAAGTLRVRR</sequence>
<comment type="caution">
    <text evidence="6">The sequence shown here is derived from an EMBL/GenBank/DDBJ whole genome shotgun (WGS) entry which is preliminary data.</text>
</comment>